<accession>A0ABT0C0Y5</accession>
<comment type="caution">
    <text evidence="1">The sequence shown here is derived from an EMBL/GenBank/DDBJ whole genome shotgun (WGS) entry which is preliminary data.</text>
</comment>
<evidence type="ECO:0000313" key="2">
    <source>
        <dbReference type="Proteomes" id="UP001165444"/>
    </source>
</evidence>
<name>A0ABT0C0Y5_9BACT</name>
<proteinExistence type="predicted"/>
<dbReference type="InterPro" id="IPR036410">
    <property type="entry name" value="HSP_DnaJ_Cys-rich_dom_sf"/>
</dbReference>
<dbReference type="EMBL" id="JAKZMM010000018">
    <property type="protein sequence ID" value="MCJ2380683.1"/>
    <property type="molecule type" value="Genomic_DNA"/>
</dbReference>
<protein>
    <recommendedName>
        <fullName evidence="3">Chaperone protein DnaJ</fullName>
    </recommendedName>
</protein>
<dbReference type="Proteomes" id="UP001165444">
    <property type="component" value="Unassembled WGS sequence"/>
</dbReference>
<keyword evidence="2" id="KW-1185">Reference proteome</keyword>
<gene>
    <name evidence="1" type="ORF">MUN53_08685</name>
</gene>
<evidence type="ECO:0008006" key="3">
    <source>
        <dbReference type="Google" id="ProtNLM"/>
    </source>
</evidence>
<sequence>MSCQKQMISIEPPKYGDRTEVFYVSNYRCPVCNGIGAFMSDLHAGKPDICDHCDGTGKVKAKVTIEWTPDRD</sequence>
<dbReference type="Gene3D" id="6.20.20.10">
    <property type="match status" value="1"/>
</dbReference>
<evidence type="ECO:0000313" key="1">
    <source>
        <dbReference type="EMBL" id="MCJ2380683.1"/>
    </source>
</evidence>
<organism evidence="1 2">
    <name type="scientific">Parabacteroides faecalis</name>
    <dbReference type="NCBI Taxonomy" id="2924040"/>
    <lineage>
        <taxon>Bacteria</taxon>
        <taxon>Pseudomonadati</taxon>
        <taxon>Bacteroidota</taxon>
        <taxon>Bacteroidia</taxon>
        <taxon>Bacteroidales</taxon>
        <taxon>Tannerellaceae</taxon>
        <taxon>Parabacteroides</taxon>
    </lineage>
</organism>
<dbReference type="SUPFAM" id="SSF57938">
    <property type="entry name" value="DnaJ/Hsp40 cysteine-rich domain"/>
    <property type="match status" value="1"/>
</dbReference>
<reference evidence="1 2" key="1">
    <citation type="submission" date="2022-03" db="EMBL/GenBank/DDBJ databases">
        <title>Parabacteroides sp. nov. isolated from swine feces.</title>
        <authorList>
            <person name="Bak J.E."/>
        </authorList>
    </citation>
    <scope>NUCLEOTIDE SEQUENCE [LARGE SCALE GENOMIC DNA]</scope>
    <source>
        <strain evidence="1 2">AGMB00274</strain>
    </source>
</reference>
<dbReference type="RefSeq" id="WP_243324804.1">
    <property type="nucleotide sequence ID" value="NZ_JAKZMM010000018.1"/>
</dbReference>